<reference evidence="2 3" key="1">
    <citation type="submission" date="2019-09" db="EMBL/GenBank/DDBJ databases">
        <title>Complete Genome Sequence of Janibacter melonis M714 with both human health impact and industrial applications.</title>
        <authorList>
            <person name="Jin M."/>
            <person name="Zhao Q.R."/>
        </authorList>
    </citation>
    <scope>NUCLEOTIDE SEQUENCE [LARGE SCALE GENOMIC DNA]</scope>
    <source>
        <strain evidence="2 3">M714</strain>
    </source>
</reference>
<dbReference type="Proteomes" id="UP000271708">
    <property type="component" value="Chromosome"/>
</dbReference>
<dbReference type="Gene3D" id="2.40.50.120">
    <property type="match status" value="1"/>
</dbReference>
<dbReference type="SUPFAM" id="SSF50242">
    <property type="entry name" value="TIMP-like"/>
    <property type="match status" value="1"/>
</dbReference>
<name>A0A5P8FLA9_9MICO</name>
<feature type="signal peptide" evidence="1">
    <location>
        <begin position="1"/>
        <end position="23"/>
    </location>
</feature>
<protein>
    <recommendedName>
        <fullName evidence="4">Tissue inhibitor of metalloproteinase</fullName>
    </recommendedName>
</protein>
<dbReference type="GeneID" id="59160524"/>
<dbReference type="KEGG" id="jme:EEW87_005080"/>
<gene>
    <name evidence="2" type="ORF">EEW87_005080</name>
</gene>
<evidence type="ECO:0008006" key="4">
    <source>
        <dbReference type="Google" id="ProtNLM"/>
    </source>
</evidence>
<evidence type="ECO:0000313" key="2">
    <source>
        <dbReference type="EMBL" id="QFQ29840.1"/>
    </source>
</evidence>
<dbReference type="InterPro" id="IPR008993">
    <property type="entry name" value="TIMP-like_OB-fold"/>
</dbReference>
<dbReference type="EMBL" id="CP044548">
    <property type="protein sequence ID" value="QFQ29840.1"/>
    <property type="molecule type" value="Genomic_DNA"/>
</dbReference>
<feature type="chain" id="PRO_5024291396" description="Tissue inhibitor of metalloproteinase" evidence="1">
    <location>
        <begin position="24"/>
        <end position="146"/>
    </location>
</feature>
<organism evidence="2 3">
    <name type="scientific">Janibacter melonis</name>
    <dbReference type="NCBI Taxonomy" id="262209"/>
    <lineage>
        <taxon>Bacteria</taxon>
        <taxon>Bacillati</taxon>
        <taxon>Actinomycetota</taxon>
        <taxon>Actinomycetes</taxon>
        <taxon>Micrococcales</taxon>
        <taxon>Intrasporangiaceae</taxon>
        <taxon>Janibacter</taxon>
    </lineage>
</organism>
<evidence type="ECO:0000256" key="1">
    <source>
        <dbReference type="SAM" id="SignalP"/>
    </source>
</evidence>
<dbReference type="AlphaFoldDB" id="A0A5P8FLA9"/>
<proteinExistence type="predicted"/>
<accession>A0A5P8FLA9</accession>
<evidence type="ECO:0000313" key="3">
    <source>
        <dbReference type="Proteomes" id="UP000271708"/>
    </source>
</evidence>
<keyword evidence="1" id="KW-0732">Signal</keyword>
<dbReference type="RefSeq" id="WP_123090947.1">
    <property type="nucleotide sequence ID" value="NZ_CP044548.2"/>
</dbReference>
<sequence>MRLLLASVLVGLGVLGSTPTARAAPCSQTCSCVRGTPQQQAERADVLAVVTVTDVALPGGGGAGYAYYRLDVDQRVGGDVSRTATVRAYTVSDGCGVRLMRGRTYLLYAQEDARGALMTTLCSGTRRATPSLVLAVTGSVALTALR</sequence>